<keyword evidence="3" id="KW-1185">Reference proteome</keyword>
<keyword evidence="1" id="KW-0472">Membrane</keyword>
<protein>
    <submittedName>
        <fullName evidence="2">Uncharacterized protein</fullName>
    </submittedName>
</protein>
<accession>A0A9Q4KQM6</accession>
<dbReference type="Proteomes" id="UP001143747">
    <property type="component" value="Unassembled WGS sequence"/>
</dbReference>
<dbReference type="EMBL" id="JAKELO010000002">
    <property type="protein sequence ID" value="MDE4908748.1"/>
    <property type="molecule type" value="Genomic_DNA"/>
</dbReference>
<dbReference type="AlphaFoldDB" id="A0A9Q4KQM6"/>
<evidence type="ECO:0000313" key="3">
    <source>
        <dbReference type="Proteomes" id="UP001143747"/>
    </source>
</evidence>
<feature type="transmembrane region" description="Helical" evidence="1">
    <location>
        <begin position="6"/>
        <end position="25"/>
    </location>
</feature>
<proteinExistence type="predicted"/>
<evidence type="ECO:0000313" key="2">
    <source>
        <dbReference type="EMBL" id="MDE4908748.1"/>
    </source>
</evidence>
<keyword evidence="1" id="KW-0812">Transmembrane</keyword>
<keyword evidence="1" id="KW-1133">Transmembrane helix</keyword>
<comment type="caution">
    <text evidence="2">The sequence shown here is derived from an EMBL/GenBank/DDBJ whole genome shotgun (WGS) entry which is preliminary data.</text>
</comment>
<evidence type="ECO:0000256" key="1">
    <source>
        <dbReference type="SAM" id="Phobius"/>
    </source>
</evidence>
<sequence length="239" mass="27067">MHSKVWIWVALIATIILIISANYFIVSEFNLKSNHVQEPLKIDRWIMPFGLDYKSSVIIYDEDKGGSWHIQDEDKWSRAINIGDRYSPNMSHPEDMWYTPDITVEGNNLSIDFLVWNTAGKDCESAILNMTVWTQNLNETTGYPEGGTVSFITKEVRIDNISAGKSDEVRIVAELLKPEKEEIRRLTIKMRAPYTFTGKNSTSCTYYSNHGGLPSGDVKFILKGKDAPELGSAPTIRGR</sequence>
<reference evidence="2" key="1">
    <citation type="submission" date="2022-01" db="EMBL/GenBank/DDBJ databases">
        <title>Draft genome of Methanogenium marinum DSM 15558.</title>
        <authorList>
            <person name="Chen S.-C."/>
            <person name="You Y.-T."/>
        </authorList>
    </citation>
    <scope>NUCLEOTIDE SEQUENCE</scope>
    <source>
        <strain evidence="2">DSM 15558</strain>
    </source>
</reference>
<name>A0A9Q4KQM6_9EURY</name>
<gene>
    <name evidence="2" type="ORF">L0665_09030</name>
</gene>
<organism evidence="2 3">
    <name type="scientific">Methanogenium marinum</name>
    <dbReference type="NCBI Taxonomy" id="348610"/>
    <lineage>
        <taxon>Archaea</taxon>
        <taxon>Methanobacteriati</taxon>
        <taxon>Methanobacteriota</taxon>
        <taxon>Stenosarchaea group</taxon>
        <taxon>Methanomicrobia</taxon>
        <taxon>Methanomicrobiales</taxon>
        <taxon>Methanomicrobiaceae</taxon>
        <taxon>Methanogenium</taxon>
    </lineage>
</organism>
<dbReference type="RefSeq" id="WP_274925361.1">
    <property type="nucleotide sequence ID" value="NZ_JAKELO010000002.1"/>
</dbReference>